<dbReference type="AlphaFoldDB" id="A0A2V4ED88"/>
<dbReference type="EMBL" id="QGLR01000012">
    <property type="protein sequence ID" value="PXZ06287.1"/>
    <property type="molecule type" value="Genomic_DNA"/>
</dbReference>
<dbReference type="OrthoDB" id="9182053at2"/>
<proteinExistence type="predicted"/>
<protein>
    <submittedName>
        <fullName evidence="1">Uncharacterized protein</fullName>
    </submittedName>
</protein>
<organism evidence="1 2">
    <name type="scientific">Gilliamella apicola</name>
    <dbReference type="NCBI Taxonomy" id="1196095"/>
    <lineage>
        <taxon>Bacteria</taxon>
        <taxon>Pseudomonadati</taxon>
        <taxon>Pseudomonadota</taxon>
        <taxon>Gammaproteobacteria</taxon>
        <taxon>Orbales</taxon>
        <taxon>Orbaceae</taxon>
        <taxon>Gilliamella</taxon>
    </lineage>
</organism>
<gene>
    <name evidence="1" type="ORF">DKK70_09865</name>
</gene>
<evidence type="ECO:0000313" key="1">
    <source>
        <dbReference type="EMBL" id="PXZ06287.1"/>
    </source>
</evidence>
<reference evidence="1 2" key="1">
    <citation type="submission" date="2018-05" db="EMBL/GenBank/DDBJ databases">
        <title>Reference genomes for bee gut microbiota database.</title>
        <authorList>
            <person name="Ellegaard K.M."/>
        </authorList>
    </citation>
    <scope>NUCLEOTIDE SEQUENCE [LARGE SCALE GENOMIC DNA]</scope>
    <source>
        <strain evidence="1 2">ESL0182</strain>
    </source>
</reference>
<name>A0A2V4ED88_9GAMM</name>
<sequence length="123" mass="13952">MGLDKKIKVFWSGGRLTQQTAQEYAESIGGTILEMTPQGKALEAWTKDMDWVDAESLWKKTSADFAASTPKSRTHTIAFIDSSRYRRADSVWKKIEKLILDKKGLTTEIRDINSNKLKTGTWP</sequence>
<evidence type="ECO:0000313" key="2">
    <source>
        <dbReference type="Proteomes" id="UP000247932"/>
    </source>
</evidence>
<dbReference type="RefSeq" id="WP_110433853.1">
    <property type="nucleotide sequence ID" value="NZ_QGLR01000012.1"/>
</dbReference>
<dbReference type="Proteomes" id="UP000247932">
    <property type="component" value="Unassembled WGS sequence"/>
</dbReference>
<keyword evidence="2" id="KW-1185">Reference proteome</keyword>
<comment type="caution">
    <text evidence="1">The sequence shown here is derived from an EMBL/GenBank/DDBJ whole genome shotgun (WGS) entry which is preliminary data.</text>
</comment>
<accession>A0A2V4ED88</accession>